<proteinExistence type="predicted"/>
<protein>
    <submittedName>
        <fullName evidence="1">Phage tail protein</fullName>
    </submittedName>
</protein>
<organism evidence="1 2">
    <name type="scientific">Gemelliphila palaticanis</name>
    <dbReference type="NCBI Taxonomy" id="81950"/>
    <lineage>
        <taxon>Bacteria</taxon>
        <taxon>Bacillati</taxon>
        <taxon>Bacillota</taxon>
        <taxon>Bacilli</taxon>
        <taxon>Bacillales</taxon>
        <taxon>Gemellaceae</taxon>
        <taxon>Gemelliphila</taxon>
    </lineage>
</organism>
<dbReference type="EMBL" id="JACBYF010000002">
    <property type="protein sequence ID" value="NYS46877.1"/>
    <property type="molecule type" value="Genomic_DNA"/>
</dbReference>
<comment type="caution">
    <text evidence="1">The sequence shown here is derived from an EMBL/GenBank/DDBJ whole genome shotgun (WGS) entry which is preliminary data.</text>
</comment>
<sequence length="189" mass="21288">MENIVKYNLSNVHYAKLVKGETTTFQKPIPIPGAVKLSLDPNGEPSSFYADGIEYYTINNNMGYDGELELALIPESFRVDILSEKEDKNKVLIEDANSEIGNFALLFEFDGDKKKIRHVLYNCSAGRSKIEGQTNEESKEVQSETLVIKARPLKEGPVKGKTGKATTEDTYNNWYKNVYLPVKEEGEEL</sequence>
<keyword evidence="2" id="KW-1185">Reference proteome</keyword>
<evidence type="ECO:0000313" key="2">
    <source>
        <dbReference type="Proteomes" id="UP000531840"/>
    </source>
</evidence>
<name>A0ABX2SXC2_9BACL</name>
<dbReference type="RefSeq" id="WP_179940151.1">
    <property type="nucleotide sequence ID" value="NZ_JACBYF010000002.1"/>
</dbReference>
<reference evidence="1 2" key="1">
    <citation type="submission" date="2020-07" db="EMBL/GenBank/DDBJ databases">
        <title>MOT database genomes.</title>
        <authorList>
            <person name="Joseph S."/>
            <person name="Aduse-Opoku J."/>
            <person name="Hashim A."/>
            <person name="Wade W."/>
            <person name="Curtis M."/>
        </authorList>
    </citation>
    <scope>NUCLEOTIDE SEQUENCE [LARGE SCALE GENOMIC DNA]</scope>
    <source>
        <strain evidence="1 2">CIP 106318</strain>
    </source>
</reference>
<dbReference type="NCBIfam" id="TIGR01603">
    <property type="entry name" value="maj_tail_phi13"/>
    <property type="match status" value="1"/>
</dbReference>
<accession>A0ABX2SXC2</accession>
<dbReference type="Proteomes" id="UP000531840">
    <property type="component" value="Unassembled WGS sequence"/>
</dbReference>
<gene>
    <name evidence="1" type="ORF">HZY85_01530</name>
</gene>
<evidence type="ECO:0000313" key="1">
    <source>
        <dbReference type="EMBL" id="NYS46877.1"/>
    </source>
</evidence>
<dbReference type="InterPro" id="IPR006490">
    <property type="entry name" value="Maj_tail_phi13"/>
</dbReference>